<organism evidence="1 2">
    <name type="scientific">Batillaria attramentaria</name>
    <dbReference type="NCBI Taxonomy" id="370345"/>
    <lineage>
        <taxon>Eukaryota</taxon>
        <taxon>Metazoa</taxon>
        <taxon>Spiralia</taxon>
        <taxon>Lophotrochozoa</taxon>
        <taxon>Mollusca</taxon>
        <taxon>Gastropoda</taxon>
        <taxon>Caenogastropoda</taxon>
        <taxon>Sorbeoconcha</taxon>
        <taxon>Cerithioidea</taxon>
        <taxon>Batillariidae</taxon>
        <taxon>Batillaria</taxon>
    </lineage>
</organism>
<keyword evidence="2" id="KW-1185">Reference proteome</keyword>
<accession>A0ABD0JEV7</accession>
<dbReference type="EMBL" id="JACVVK020000473">
    <property type="protein sequence ID" value="KAK7473376.1"/>
    <property type="molecule type" value="Genomic_DNA"/>
</dbReference>
<protein>
    <submittedName>
        <fullName evidence="1">Uncharacterized protein</fullName>
    </submittedName>
</protein>
<sequence length="136" mass="15234">MCSNLNTVYWKGHSTEPFQSETVTYDRKQLYGMCPPINPFADWRKQPAPNANDQSEMTSYPISGPRSRSNLWGVACVIWQHLFRGTQASVVDSVTASGPFVVKLQSVGRARTQLTFSLHLGWGVDIYPRLVEAPSD</sequence>
<proteinExistence type="predicted"/>
<reference evidence="1 2" key="1">
    <citation type="journal article" date="2023" name="Sci. Data">
        <title>Genome assembly of the Korean intertidal mud-creeper Batillaria attramentaria.</title>
        <authorList>
            <person name="Patra A.K."/>
            <person name="Ho P.T."/>
            <person name="Jun S."/>
            <person name="Lee S.J."/>
            <person name="Kim Y."/>
            <person name="Won Y.J."/>
        </authorList>
    </citation>
    <scope>NUCLEOTIDE SEQUENCE [LARGE SCALE GENOMIC DNA]</scope>
    <source>
        <strain evidence="1">Wonlab-2016</strain>
    </source>
</reference>
<evidence type="ECO:0000313" key="1">
    <source>
        <dbReference type="EMBL" id="KAK7473376.1"/>
    </source>
</evidence>
<dbReference type="Proteomes" id="UP001519460">
    <property type="component" value="Unassembled WGS sequence"/>
</dbReference>
<name>A0ABD0JEV7_9CAEN</name>
<comment type="caution">
    <text evidence="1">The sequence shown here is derived from an EMBL/GenBank/DDBJ whole genome shotgun (WGS) entry which is preliminary data.</text>
</comment>
<dbReference type="AlphaFoldDB" id="A0ABD0JEV7"/>
<evidence type="ECO:0000313" key="2">
    <source>
        <dbReference type="Proteomes" id="UP001519460"/>
    </source>
</evidence>
<gene>
    <name evidence="1" type="ORF">BaRGS_00035424</name>
</gene>